<dbReference type="EMBL" id="KZ679257">
    <property type="protein sequence ID" value="PTB45200.1"/>
    <property type="molecule type" value="Genomic_DNA"/>
</dbReference>
<evidence type="ECO:0000256" key="1">
    <source>
        <dbReference type="SAM" id="MobiDB-lite"/>
    </source>
</evidence>
<accession>A0A2T3ZK67</accession>
<reference evidence="2 3" key="1">
    <citation type="submission" date="2016-07" db="EMBL/GenBank/DDBJ databases">
        <title>Multiple horizontal gene transfer events from other fungi enriched the ability of initially mycotrophic Trichoderma (Ascomycota) to feed on dead plant biomass.</title>
        <authorList>
            <consortium name="DOE Joint Genome Institute"/>
            <person name="Aerts A."/>
            <person name="Atanasova L."/>
            <person name="Chenthamara K."/>
            <person name="Zhang J."/>
            <person name="Grujic M."/>
            <person name="Henrissat B."/>
            <person name="Kuo A."/>
            <person name="Salamov A."/>
            <person name="Lipzen A."/>
            <person name="Labutti K."/>
            <person name="Barry K."/>
            <person name="Miao Y."/>
            <person name="Rahimi M.J."/>
            <person name="Shen Q."/>
            <person name="Grigoriev I.V."/>
            <person name="Kubicek C.P."/>
            <person name="Druzhinina I.S."/>
        </authorList>
    </citation>
    <scope>NUCLEOTIDE SEQUENCE [LARGE SCALE GENOMIC DNA]</scope>
    <source>
        <strain evidence="2 3">CBS 433.97</strain>
    </source>
</reference>
<evidence type="ECO:0000313" key="3">
    <source>
        <dbReference type="Proteomes" id="UP000240493"/>
    </source>
</evidence>
<sequence length="169" mass="19225">MESAQVLFKGNQRSRSGRQPAPGTWRDRPPCCRQPRTSFSSIGIERGQEKKDSEPRTPAWILFSASSTRRLFLWSPFSSLHCFQLFFFFLLLLSSSSRSLITFFFFFYQLFSSAVANPARPSATPRTPIPSELILSESPVCIHRPRHASLRLQSAIPSRNPPLSPSRIH</sequence>
<name>A0A2T3ZK67_TRIA4</name>
<dbReference type="Proteomes" id="UP000240493">
    <property type="component" value="Unassembled WGS sequence"/>
</dbReference>
<feature type="region of interest" description="Disordered" evidence="1">
    <location>
        <begin position="1"/>
        <end position="38"/>
    </location>
</feature>
<gene>
    <name evidence="2" type="ORF">M441DRAFT_309728</name>
</gene>
<protein>
    <submittedName>
        <fullName evidence="2">Uncharacterized protein</fullName>
    </submittedName>
</protein>
<keyword evidence="3" id="KW-1185">Reference proteome</keyword>
<evidence type="ECO:0000313" key="2">
    <source>
        <dbReference type="EMBL" id="PTB45200.1"/>
    </source>
</evidence>
<proteinExistence type="predicted"/>
<dbReference type="AlphaFoldDB" id="A0A2T3ZK67"/>
<organism evidence="2 3">
    <name type="scientific">Trichoderma asperellum (strain ATCC 204424 / CBS 433.97 / NBRC 101777)</name>
    <dbReference type="NCBI Taxonomy" id="1042311"/>
    <lineage>
        <taxon>Eukaryota</taxon>
        <taxon>Fungi</taxon>
        <taxon>Dikarya</taxon>
        <taxon>Ascomycota</taxon>
        <taxon>Pezizomycotina</taxon>
        <taxon>Sordariomycetes</taxon>
        <taxon>Hypocreomycetidae</taxon>
        <taxon>Hypocreales</taxon>
        <taxon>Hypocreaceae</taxon>
        <taxon>Trichoderma</taxon>
    </lineage>
</organism>